<keyword evidence="2" id="KW-0547">Nucleotide-binding</keyword>
<protein>
    <recommendedName>
        <fullName evidence="3">5'-Nucleotidase C-terminal domain-containing protein</fullName>
    </recommendedName>
</protein>
<dbReference type="GO" id="GO:0016787">
    <property type="term" value="F:hydrolase activity"/>
    <property type="evidence" value="ECO:0007669"/>
    <property type="project" value="UniProtKB-KW"/>
</dbReference>
<dbReference type="AlphaFoldDB" id="A0AAD4H173"/>
<dbReference type="GO" id="GO:0009166">
    <property type="term" value="P:nucleotide catabolic process"/>
    <property type="evidence" value="ECO:0007669"/>
    <property type="project" value="InterPro"/>
</dbReference>
<dbReference type="InterPro" id="IPR036907">
    <property type="entry name" value="5'-Nucleotdase_C_sf"/>
</dbReference>
<evidence type="ECO:0000313" key="4">
    <source>
        <dbReference type="EMBL" id="KAG0253903.1"/>
    </source>
</evidence>
<reference evidence="4" key="1">
    <citation type="journal article" date="2020" name="Fungal Divers.">
        <title>Resolving the Mortierellaceae phylogeny through synthesis of multi-gene phylogenetics and phylogenomics.</title>
        <authorList>
            <person name="Vandepol N."/>
            <person name="Liber J."/>
            <person name="Desiro A."/>
            <person name="Na H."/>
            <person name="Kennedy M."/>
            <person name="Barry K."/>
            <person name="Grigoriev I.V."/>
            <person name="Miller A.N."/>
            <person name="O'Donnell K."/>
            <person name="Stajich J.E."/>
            <person name="Bonito G."/>
        </authorList>
    </citation>
    <scope>NUCLEOTIDE SEQUENCE</scope>
    <source>
        <strain evidence="4">NRRL 28262</strain>
    </source>
</reference>
<keyword evidence="2" id="KW-0378">Hydrolase</keyword>
<organism evidence="4 5">
    <name type="scientific">Linnemannia exigua</name>
    <dbReference type="NCBI Taxonomy" id="604196"/>
    <lineage>
        <taxon>Eukaryota</taxon>
        <taxon>Fungi</taxon>
        <taxon>Fungi incertae sedis</taxon>
        <taxon>Mucoromycota</taxon>
        <taxon>Mortierellomycotina</taxon>
        <taxon>Mortierellomycetes</taxon>
        <taxon>Mortierellales</taxon>
        <taxon>Mortierellaceae</taxon>
        <taxon>Linnemannia</taxon>
    </lineage>
</organism>
<dbReference type="SUPFAM" id="SSF56300">
    <property type="entry name" value="Metallo-dependent phosphatases"/>
    <property type="match status" value="1"/>
</dbReference>
<proteinExistence type="inferred from homology"/>
<feature type="non-terminal residue" evidence="4">
    <location>
        <position position="425"/>
    </location>
</feature>
<dbReference type="PRINTS" id="PR01607">
    <property type="entry name" value="APYRASEFAMLY"/>
</dbReference>
<evidence type="ECO:0000313" key="5">
    <source>
        <dbReference type="Proteomes" id="UP001194580"/>
    </source>
</evidence>
<dbReference type="InterPro" id="IPR008334">
    <property type="entry name" value="5'-Nucleotdase_C"/>
</dbReference>
<comment type="similarity">
    <text evidence="1 2">Belongs to the 5'-nucleotidase family.</text>
</comment>
<evidence type="ECO:0000256" key="1">
    <source>
        <dbReference type="ARBA" id="ARBA00006654"/>
    </source>
</evidence>
<accession>A0AAD4H173</accession>
<evidence type="ECO:0000259" key="3">
    <source>
        <dbReference type="Pfam" id="PF02872"/>
    </source>
</evidence>
<dbReference type="Gene3D" id="3.90.780.10">
    <property type="entry name" value="5'-Nucleotidase, C-terminal domain"/>
    <property type="match status" value="1"/>
</dbReference>
<sequence length="425" mass="46598">TTGDISSVGPTVAFIDPVAPVQKAIDELNAKGIKRIIAVSHHGYGPDMEVAAKTRGLDLIVGGHSHTYLGNDPQNPLYGGPYPTKIKNLDGEETLIVQAYCWGRFIGHLDISFNPEGKIVSYAGNPVLVENSIPGDPNLLAKVDTWRGEFEAWSKKTLGIAADNFNLDGCSTRDCYMGNFFNDAMLEHARKVAEATEGVSPTSYPWPDFSFANTGAIRAGIPKGDITVENVVTTSPFGNYIVQLPLTGKEILDMLEGVVVGKNTETGKAVTSFIQVAGLHFTYDSTKPASDSSHIIKAEIQDRTKNWRRIVPTQTYSVVTIDFAMAGGDSILVKKPRPQAVTLKRMDEILMAYVEKKKCISPYVDGRIKDVGLGMDRAESEMMAEDLMNYLKNSEGWPPGTPGYLRRQFPEGPEQMHRAYAHVQR</sequence>
<dbReference type="Gene3D" id="3.60.21.10">
    <property type="match status" value="1"/>
</dbReference>
<name>A0AAD4H173_9FUNG</name>
<evidence type="ECO:0000256" key="2">
    <source>
        <dbReference type="RuleBase" id="RU362119"/>
    </source>
</evidence>
<feature type="domain" description="5'-Nucleotidase C-terminal" evidence="3">
    <location>
        <begin position="164"/>
        <end position="331"/>
    </location>
</feature>
<dbReference type="SUPFAM" id="SSF55816">
    <property type="entry name" value="5'-nucleotidase (syn. UDP-sugar hydrolase), C-terminal domain"/>
    <property type="match status" value="1"/>
</dbReference>
<keyword evidence="5" id="KW-1185">Reference proteome</keyword>
<dbReference type="Proteomes" id="UP001194580">
    <property type="component" value="Unassembled WGS sequence"/>
</dbReference>
<dbReference type="GO" id="GO:0000166">
    <property type="term" value="F:nucleotide binding"/>
    <property type="evidence" value="ECO:0007669"/>
    <property type="project" value="UniProtKB-KW"/>
</dbReference>
<dbReference type="PANTHER" id="PTHR11575">
    <property type="entry name" value="5'-NUCLEOTIDASE-RELATED"/>
    <property type="match status" value="1"/>
</dbReference>
<dbReference type="EMBL" id="JAAAIL010002878">
    <property type="protein sequence ID" value="KAG0253903.1"/>
    <property type="molecule type" value="Genomic_DNA"/>
</dbReference>
<comment type="caution">
    <text evidence="4">The sequence shown here is derived from an EMBL/GenBank/DDBJ whole genome shotgun (WGS) entry which is preliminary data.</text>
</comment>
<dbReference type="InterPro" id="IPR029052">
    <property type="entry name" value="Metallo-depent_PP-like"/>
</dbReference>
<dbReference type="InterPro" id="IPR006179">
    <property type="entry name" value="5_nucleotidase/apyrase"/>
</dbReference>
<dbReference type="Pfam" id="PF02872">
    <property type="entry name" value="5_nucleotid_C"/>
    <property type="match status" value="1"/>
</dbReference>
<gene>
    <name evidence="4" type="ORF">BGZ95_006179</name>
</gene>
<dbReference type="PANTHER" id="PTHR11575:SF24">
    <property type="entry name" value="5'-NUCLEOTIDASE"/>
    <property type="match status" value="1"/>
</dbReference>